<keyword evidence="3" id="KW-1185">Reference proteome</keyword>
<dbReference type="InterPro" id="IPR047263">
    <property type="entry name" value="HNL-like_cupin"/>
</dbReference>
<evidence type="ECO:0000259" key="1">
    <source>
        <dbReference type="Pfam" id="PF07883"/>
    </source>
</evidence>
<dbReference type="CDD" id="cd02233">
    <property type="entry name" value="cupin_HNL-like"/>
    <property type="match status" value="1"/>
</dbReference>
<feature type="domain" description="Cupin type-2" evidence="1">
    <location>
        <begin position="60"/>
        <end position="125"/>
    </location>
</feature>
<reference evidence="2 3" key="1">
    <citation type="submission" date="2019-05" db="EMBL/GenBank/DDBJ databases">
        <authorList>
            <person name="Qu J.-H."/>
        </authorList>
    </citation>
    <scope>NUCLEOTIDE SEQUENCE [LARGE SCALE GENOMIC DNA]</scope>
    <source>
        <strain evidence="2 3">NS28</strain>
    </source>
</reference>
<evidence type="ECO:0000313" key="3">
    <source>
        <dbReference type="Proteomes" id="UP000323994"/>
    </source>
</evidence>
<comment type="caution">
    <text evidence="2">The sequence shown here is derived from an EMBL/GenBank/DDBJ whole genome shotgun (WGS) entry which is preliminary data.</text>
</comment>
<sequence length="152" mass="16754">MIATKYLLFAGLTITANRSLAQDKPLFPKGEKSPNVHHVGDVWLTELNAPDSVFAYGTSVATFDAGARLDWHSHPGGQILIITDGVGYYQEKGKPKQTVRRGEVIKCQPGVEHWHGATQQTGVTYIATSPSQKGKTIWFQRVTDQEFGAEEK</sequence>
<protein>
    <submittedName>
        <fullName evidence="2">Cupin domain-containing protein</fullName>
    </submittedName>
</protein>
<dbReference type="Pfam" id="PF07883">
    <property type="entry name" value="Cupin_2"/>
    <property type="match status" value="1"/>
</dbReference>
<dbReference type="AlphaFoldDB" id="A0A5M8QX39"/>
<organism evidence="2 3">
    <name type="scientific">Dyadobacter flavalbus</name>
    <dbReference type="NCBI Taxonomy" id="2579942"/>
    <lineage>
        <taxon>Bacteria</taxon>
        <taxon>Pseudomonadati</taxon>
        <taxon>Bacteroidota</taxon>
        <taxon>Cytophagia</taxon>
        <taxon>Cytophagales</taxon>
        <taxon>Spirosomataceae</taxon>
        <taxon>Dyadobacter</taxon>
    </lineage>
</organism>
<dbReference type="PANTHER" id="PTHR43698:SF1">
    <property type="entry name" value="BLL4564 PROTEIN"/>
    <property type="match status" value="1"/>
</dbReference>
<dbReference type="SUPFAM" id="SSF51182">
    <property type="entry name" value="RmlC-like cupins"/>
    <property type="match status" value="1"/>
</dbReference>
<dbReference type="Proteomes" id="UP000323994">
    <property type="component" value="Unassembled WGS sequence"/>
</dbReference>
<dbReference type="RefSeq" id="WP_139011002.1">
    <property type="nucleotide sequence ID" value="NZ_VBSN01000026.1"/>
</dbReference>
<dbReference type="InterPro" id="IPR014710">
    <property type="entry name" value="RmlC-like_jellyroll"/>
</dbReference>
<name>A0A5M8QX39_9BACT</name>
<dbReference type="EMBL" id="VBSN01000026">
    <property type="protein sequence ID" value="KAA6440885.1"/>
    <property type="molecule type" value="Genomic_DNA"/>
</dbReference>
<proteinExistence type="predicted"/>
<dbReference type="PANTHER" id="PTHR43698">
    <property type="entry name" value="RIBD C-TERMINAL DOMAIN CONTAINING PROTEIN"/>
    <property type="match status" value="1"/>
</dbReference>
<dbReference type="Gene3D" id="2.60.120.10">
    <property type="entry name" value="Jelly Rolls"/>
    <property type="match status" value="1"/>
</dbReference>
<dbReference type="InterPro" id="IPR013096">
    <property type="entry name" value="Cupin_2"/>
</dbReference>
<dbReference type="InterPro" id="IPR011051">
    <property type="entry name" value="RmlC_Cupin_sf"/>
</dbReference>
<gene>
    <name evidence="2" type="ORF">FEM33_04980</name>
</gene>
<evidence type="ECO:0000313" key="2">
    <source>
        <dbReference type="EMBL" id="KAA6440885.1"/>
    </source>
</evidence>
<dbReference type="OrthoDB" id="9802489at2"/>
<accession>A0A5M8QX39</accession>